<gene>
    <name evidence="7" type="ORF">HD595_000687</name>
</gene>
<dbReference type="InterPro" id="IPR050109">
    <property type="entry name" value="HTH-type_TetR-like_transc_reg"/>
</dbReference>
<evidence type="ECO:0000313" key="8">
    <source>
        <dbReference type="Proteomes" id="UP001320766"/>
    </source>
</evidence>
<dbReference type="PANTHER" id="PTHR30055">
    <property type="entry name" value="HTH-TYPE TRANSCRIPTIONAL REGULATOR RUTR"/>
    <property type="match status" value="1"/>
</dbReference>
<reference evidence="7 8" key="1">
    <citation type="submission" date="2022-06" db="EMBL/GenBank/DDBJ databases">
        <title>Sequencing the genomes of 1000 actinobacteria strains.</title>
        <authorList>
            <person name="Klenk H.-P."/>
        </authorList>
    </citation>
    <scope>NUCLEOTIDE SEQUENCE [LARGE SCALE GENOMIC DNA]</scope>
    <source>
        <strain evidence="7 8">DSM 44170</strain>
    </source>
</reference>
<evidence type="ECO:0000259" key="6">
    <source>
        <dbReference type="PROSITE" id="PS50977"/>
    </source>
</evidence>
<feature type="region of interest" description="Disordered" evidence="5">
    <location>
        <begin position="161"/>
        <end position="190"/>
    </location>
</feature>
<proteinExistence type="predicted"/>
<evidence type="ECO:0000313" key="7">
    <source>
        <dbReference type="EMBL" id="MCP2344565.1"/>
    </source>
</evidence>
<dbReference type="InterPro" id="IPR009057">
    <property type="entry name" value="Homeodomain-like_sf"/>
</dbReference>
<comment type="caution">
    <text evidence="7">The sequence shown here is derived from an EMBL/GenBank/DDBJ whole genome shotgun (WGS) entry which is preliminary data.</text>
</comment>
<dbReference type="Proteomes" id="UP001320766">
    <property type="component" value="Unassembled WGS sequence"/>
</dbReference>
<dbReference type="RefSeq" id="WP_253765515.1">
    <property type="nucleotide sequence ID" value="NZ_BAAAVE010000035.1"/>
</dbReference>
<organism evidence="7 8">
    <name type="scientific">Nonomuraea roseoviolacea subsp. carminata</name>
    <dbReference type="NCBI Taxonomy" id="160689"/>
    <lineage>
        <taxon>Bacteria</taxon>
        <taxon>Bacillati</taxon>
        <taxon>Actinomycetota</taxon>
        <taxon>Actinomycetes</taxon>
        <taxon>Streptosporangiales</taxon>
        <taxon>Streptosporangiaceae</taxon>
        <taxon>Nonomuraea</taxon>
    </lineage>
</organism>
<protein>
    <submittedName>
        <fullName evidence="7">AcrR family transcriptional regulator</fullName>
    </submittedName>
</protein>
<evidence type="ECO:0000256" key="1">
    <source>
        <dbReference type="ARBA" id="ARBA00023015"/>
    </source>
</evidence>
<dbReference type="InterPro" id="IPR001647">
    <property type="entry name" value="HTH_TetR"/>
</dbReference>
<dbReference type="PANTHER" id="PTHR30055:SF234">
    <property type="entry name" value="HTH-TYPE TRANSCRIPTIONAL REGULATOR BETI"/>
    <property type="match status" value="1"/>
</dbReference>
<dbReference type="EMBL" id="JAMZEC010000001">
    <property type="protein sequence ID" value="MCP2344565.1"/>
    <property type="molecule type" value="Genomic_DNA"/>
</dbReference>
<evidence type="ECO:0000256" key="3">
    <source>
        <dbReference type="ARBA" id="ARBA00023163"/>
    </source>
</evidence>
<dbReference type="SUPFAM" id="SSF46689">
    <property type="entry name" value="Homeodomain-like"/>
    <property type="match status" value="1"/>
</dbReference>
<keyword evidence="1" id="KW-0805">Transcription regulation</keyword>
<sequence length="212" mass="22787">METVRRMRRAERRQQIIDAAARTFARTGFGATSLEAVAHEAGISKVILYRHFESKTDLYRAVLDRCRERLVEQVGDDHFDAGTIPALVRAAGADPDGFRVLFRYAAREPEFRDVVDSFTATSVELARRELAERIPDPAWAGWAARLAFTVTVEGVLAWLDTGSPDADPSGPASCADPSGPGPSGAGPLDPGVAAERITLAVRGVIGAAAKEL</sequence>
<dbReference type="Pfam" id="PF00440">
    <property type="entry name" value="TetR_N"/>
    <property type="match status" value="1"/>
</dbReference>
<keyword evidence="2 4" id="KW-0238">DNA-binding</keyword>
<keyword evidence="3" id="KW-0804">Transcription</keyword>
<keyword evidence="8" id="KW-1185">Reference proteome</keyword>
<feature type="domain" description="HTH tetR-type" evidence="6">
    <location>
        <begin position="10"/>
        <end position="70"/>
    </location>
</feature>
<name>A0ABT1JS47_9ACTN</name>
<accession>A0ABT1JS47</accession>
<evidence type="ECO:0000256" key="2">
    <source>
        <dbReference type="ARBA" id="ARBA00023125"/>
    </source>
</evidence>
<dbReference type="Gene3D" id="1.10.357.10">
    <property type="entry name" value="Tetracycline Repressor, domain 2"/>
    <property type="match status" value="1"/>
</dbReference>
<feature type="DNA-binding region" description="H-T-H motif" evidence="4">
    <location>
        <begin position="33"/>
        <end position="52"/>
    </location>
</feature>
<dbReference type="PROSITE" id="PS50977">
    <property type="entry name" value="HTH_TETR_2"/>
    <property type="match status" value="1"/>
</dbReference>
<dbReference type="PRINTS" id="PR00455">
    <property type="entry name" value="HTHTETR"/>
</dbReference>
<evidence type="ECO:0000256" key="5">
    <source>
        <dbReference type="SAM" id="MobiDB-lite"/>
    </source>
</evidence>
<feature type="compositionally biased region" description="Low complexity" evidence="5">
    <location>
        <begin position="162"/>
        <end position="178"/>
    </location>
</feature>
<evidence type="ECO:0000256" key="4">
    <source>
        <dbReference type="PROSITE-ProRule" id="PRU00335"/>
    </source>
</evidence>